<reference evidence="13 14" key="1">
    <citation type="submission" date="2019-03" db="EMBL/GenBank/DDBJ databases">
        <title>Genomic Encyclopedia of Type Strains, Phase IV (KMG-IV): sequencing the most valuable type-strain genomes for metagenomic binning, comparative biology and taxonomic classification.</title>
        <authorList>
            <person name="Goeker M."/>
        </authorList>
    </citation>
    <scope>NUCLEOTIDE SEQUENCE [LARGE SCALE GENOMIC DNA]</scope>
    <source>
        <strain evidence="13 14">DSM 16326</strain>
    </source>
</reference>
<protein>
    <recommendedName>
        <fullName evidence="11">Probable nicotinate-nucleotide adenylyltransferase</fullName>
        <ecNumber evidence="11">2.7.7.18</ecNumber>
    </recommendedName>
    <alternativeName>
        <fullName evidence="11">Deamido-NAD(+) diphosphorylase</fullName>
    </alternativeName>
    <alternativeName>
        <fullName evidence="11">Deamido-NAD(+) pyrophosphorylase</fullName>
    </alternativeName>
    <alternativeName>
        <fullName evidence="11">Nicotinate mononucleotide adenylyltransferase</fullName>
        <shortName evidence="11">NaMN adenylyltransferase</shortName>
    </alternativeName>
</protein>
<dbReference type="NCBIfam" id="NF000840">
    <property type="entry name" value="PRK00071.1-3"/>
    <property type="match status" value="1"/>
</dbReference>
<name>A0A4R8ITX9_9GAMM</name>
<dbReference type="InterPro" id="IPR004821">
    <property type="entry name" value="Cyt_trans-like"/>
</dbReference>
<evidence type="ECO:0000256" key="1">
    <source>
        <dbReference type="ARBA" id="ARBA00002324"/>
    </source>
</evidence>
<evidence type="ECO:0000256" key="5">
    <source>
        <dbReference type="ARBA" id="ARBA00022679"/>
    </source>
</evidence>
<dbReference type="RefSeq" id="WP_134083700.1">
    <property type="nucleotide sequence ID" value="NZ_SOQX01000004.1"/>
</dbReference>
<keyword evidence="9 11" id="KW-0520">NAD</keyword>
<dbReference type="EMBL" id="SOQX01000004">
    <property type="protein sequence ID" value="TDY01069.1"/>
    <property type="molecule type" value="Genomic_DNA"/>
</dbReference>
<proteinExistence type="inferred from homology"/>
<dbReference type="PANTHER" id="PTHR39321:SF3">
    <property type="entry name" value="PHOSPHOPANTETHEINE ADENYLYLTRANSFERASE"/>
    <property type="match status" value="1"/>
</dbReference>
<evidence type="ECO:0000256" key="10">
    <source>
        <dbReference type="ARBA" id="ARBA00048721"/>
    </source>
</evidence>
<evidence type="ECO:0000256" key="9">
    <source>
        <dbReference type="ARBA" id="ARBA00023027"/>
    </source>
</evidence>
<dbReference type="OrthoDB" id="5295945at2"/>
<keyword evidence="4 11" id="KW-0662">Pyridine nucleotide biosynthesis</keyword>
<sequence length="211" mass="23696">MIGILGGTFDPIHYGHLRPALEIQEALGLEAVRFIPSAEPPHRDKPQASAQQRLMLVREAIRDQPGFVLDDRELRRSGPSYMVDTLQSLREELGSQTPLGLILGLDAFLGLESWSRWQSLFEQAHLLITHRPGWSLRDLHAGSSLAGEIETRFAEPERLARQPAGKLSFQAVTQLDISASGIRQQLAEDRDIRYLLPDGVYELIKTQHIYG</sequence>
<gene>
    <name evidence="11" type="primary">nadD</name>
    <name evidence="13" type="ORF">EDC23_1815</name>
</gene>
<dbReference type="Gene3D" id="3.40.50.620">
    <property type="entry name" value="HUPs"/>
    <property type="match status" value="1"/>
</dbReference>
<comment type="catalytic activity">
    <reaction evidence="10 11">
        <text>nicotinate beta-D-ribonucleotide + ATP + H(+) = deamido-NAD(+) + diphosphate</text>
        <dbReference type="Rhea" id="RHEA:22860"/>
        <dbReference type="ChEBI" id="CHEBI:15378"/>
        <dbReference type="ChEBI" id="CHEBI:30616"/>
        <dbReference type="ChEBI" id="CHEBI:33019"/>
        <dbReference type="ChEBI" id="CHEBI:57502"/>
        <dbReference type="ChEBI" id="CHEBI:58437"/>
        <dbReference type="EC" id="2.7.7.18"/>
    </reaction>
</comment>
<dbReference type="NCBIfam" id="TIGR00125">
    <property type="entry name" value="cyt_tran_rel"/>
    <property type="match status" value="1"/>
</dbReference>
<dbReference type="NCBIfam" id="NF000839">
    <property type="entry name" value="PRK00071.1-1"/>
    <property type="match status" value="1"/>
</dbReference>
<dbReference type="InterPro" id="IPR005248">
    <property type="entry name" value="NadD/NMNAT"/>
</dbReference>
<dbReference type="GO" id="GO:0004515">
    <property type="term" value="F:nicotinate-nucleotide adenylyltransferase activity"/>
    <property type="evidence" value="ECO:0007669"/>
    <property type="project" value="UniProtKB-UniRule"/>
</dbReference>
<evidence type="ECO:0000256" key="7">
    <source>
        <dbReference type="ARBA" id="ARBA00022741"/>
    </source>
</evidence>
<keyword evidence="14" id="KW-1185">Reference proteome</keyword>
<evidence type="ECO:0000256" key="4">
    <source>
        <dbReference type="ARBA" id="ARBA00022642"/>
    </source>
</evidence>
<accession>A0A4R8ITX9</accession>
<evidence type="ECO:0000256" key="6">
    <source>
        <dbReference type="ARBA" id="ARBA00022695"/>
    </source>
</evidence>
<dbReference type="InterPro" id="IPR014729">
    <property type="entry name" value="Rossmann-like_a/b/a_fold"/>
</dbReference>
<feature type="domain" description="Cytidyltransferase-like" evidence="12">
    <location>
        <begin position="4"/>
        <end position="184"/>
    </location>
</feature>
<evidence type="ECO:0000256" key="11">
    <source>
        <dbReference type="HAMAP-Rule" id="MF_00244"/>
    </source>
</evidence>
<dbReference type="GO" id="GO:0009435">
    <property type="term" value="P:NAD+ biosynthetic process"/>
    <property type="evidence" value="ECO:0007669"/>
    <property type="project" value="UniProtKB-UniRule"/>
</dbReference>
<keyword evidence="7 11" id="KW-0547">Nucleotide-binding</keyword>
<evidence type="ECO:0000256" key="3">
    <source>
        <dbReference type="ARBA" id="ARBA00009014"/>
    </source>
</evidence>
<evidence type="ECO:0000256" key="8">
    <source>
        <dbReference type="ARBA" id="ARBA00022840"/>
    </source>
</evidence>
<dbReference type="UniPathway" id="UPA00253">
    <property type="reaction ID" value="UER00332"/>
</dbReference>
<keyword evidence="8 11" id="KW-0067">ATP-binding</keyword>
<comment type="function">
    <text evidence="1 11">Catalyzes the reversible adenylation of nicotinate mononucleotide (NaMN) to nicotinic acid adenine dinucleotide (NaAD).</text>
</comment>
<dbReference type="Proteomes" id="UP000294914">
    <property type="component" value="Unassembled WGS sequence"/>
</dbReference>
<evidence type="ECO:0000313" key="14">
    <source>
        <dbReference type="Proteomes" id="UP000294914"/>
    </source>
</evidence>
<dbReference type="SUPFAM" id="SSF52374">
    <property type="entry name" value="Nucleotidylyl transferase"/>
    <property type="match status" value="1"/>
</dbReference>
<dbReference type="PANTHER" id="PTHR39321">
    <property type="entry name" value="NICOTINATE-NUCLEOTIDE ADENYLYLTRANSFERASE-RELATED"/>
    <property type="match status" value="1"/>
</dbReference>
<dbReference type="Pfam" id="PF01467">
    <property type="entry name" value="CTP_transf_like"/>
    <property type="match status" value="1"/>
</dbReference>
<evidence type="ECO:0000256" key="2">
    <source>
        <dbReference type="ARBA" id="ARBA00005019"/>
    </source>
</evidence>
<keyword evidence="5 11" id="KW-0808">Transferase</keyword>
<dbReference type="HAMAP" id="MF_00244">
    <property type="entry name" value="NaMN_adenylyltr"/>
    <property type="match status" value="1"/>
</dbReference>
<evidence type="ECO:0000313" key="13">
    <source>
        <dbReference type="EMBL" id="TDY01069.1"/>
    </source>
</evidence>
<comment type="pathway">
    <text evidence="2 11">Cofactor biosynthesis; NAD(+) biosynthesis; deamido-NAD(+) from nicotinate D-ribonucleotide: step 1/1.</text>
</comment>
<dbReference type="GO" id="GO:0005524">
    <property type="term" value="F:ATP binding"/>
    <property type="evidence" value="ECO:0007669"/>
    <property type="project" value="UniProtKB-KW"/>
</dbReference>
<dbReference type="EC" id="2.7.7.18" evidence="11"/>
<dbReference type="AlphaFoldDB" id="A0A4R8ITX9"/>
<keyword evidence="6 11" id="KW-0548">Nucleotidyltransferase</keyword>
<organism evidence="13 14">
    <name type="scientific">Thiohalophilus thiocyanatoxydans</name>
    <dbReference type="NCBI Taxonomy" id="381308"/>
    <lineage>
        <taxon>Bacteria</taxon>
        <taxon>Pseudomonadati</taxon>
        <taxon>Pseudomonadota</taxon>
        <taxon>Gammaproteobacteria</taxon>
        <taxon>Thiohalomonadales</taxon>
        <taxon>Thiohalophilaceae</taxon>
        <taxon>Thiohalophilus</taxon>
    </lineage>
</organism>
<dbReference type="CDD" id="cd02165">
    <property type="entry name" value="NMNAT"/>
    <property type="match status" value="1"/>
</dbReference>
<evidence type="ECO:0000259" key="12">
    <source>
        <dbReference type="Pfam" id="PF01467"/>
    </source>
</evidence>
<comment type="similarity">
    <text evidence="3 11">Belongs to the NadD family.</text>
</comment>
<dbReference type="NCBIfam" id="TIGR00482">
    <property type="entry name" value="nicotinate (nicotinamide) nucleotide adenylyltransferase"/>
    <property type="match status" value="1"/>
</dbReference>
<comment type="caution">
    <text evidence="13">The sequence shown here is derived from an EMBL/GenBank/DDBJ whole genome shotgun (WGS) entry which is preliminary data.</text>
</comment>